<sequence>MDRKFATAVADQAFRLMAYKDEYEVARLYAAPEFKASQAHTRMARE</sequence>
<keyword evidence="3" id="KW-1185">Reference proteome</keyword>
<evidence type="ECO:0000313" key="2">
    <source>
        <dbReference type="EMBL" id="MBB5202462.1"/>
    </source>
</evidence>
<dbReference type="Proteomes" id="UP000571084">
    <property type="component" value="Unassembled WGS sequence"/>
</dbReference>
<evidence type="ECO:0000313" key="3">
    <source>
        <dbReference type="Proteomes" id="UP000571084"/>
    </source>
</evidence>
<reference evidence="2 3" key="1">
    <citation type="submission" date="2020-08" db="EMBL/GenBank/DDBJ databases">
        <title>Genomic Encyclopedia of Type Strains, Phase IV (KMG-IV): sequencing the most valuable type-strain genomes for metagenomic binning, comparative biology and taxonomic classification.</title>
        <authorList>
            <person name="Goeker M."/>
        </authorList>
    </citation>
    <scope>NUCLEOTIDE SEQUENCE [LARGE SCALE GENOMIC DNA]</scope>
    <source>
        <strain evidence="2 3">DSM 23240</strain>
    </source>
</reference>
<comment type="caution">
    <text evidence="2">The sequence shown here is derived from an EMBL/GenBank/DDBJ whole genome shotgun (WGS) entry which is preliminary data.</text>
</comment>
<name>A0A840RZ00_9BURK</name>
<dbReference type="InterPro" id="IPR046667">
    <property type="entry name" value="DUF6537"/>
</dbReference>
<protein>
    <recommendedName>
        <fullName evidence="1">DUF6537 domain-containing protein</fullName>
    </recommendedName>
</protein>
<evidence type="ECO:0000259" key="1">
    <source>
        <dbReference type="Pfam" id="PF20169"/>
    </source>
</evidence>
<gene>
    <name evidence="2" type="ORF">HNR39_004326</name>
</gene>
<accession>A0A840RZ00</accession>
<dbReference type="Pfam" id="PF20169">
    <property type="entry name" value="DUF6537"/>
    <property type="match status" value="1"/>
</dbReference>
<organism evidence="2 3">
    <name type="scientific">Glaciimonas immobilis</name>
    <dbReference type="NCBI Taxonomy" id="728004"/>
    <lineage>
        <taxon>Bacteria</taxon>
        <taxon>Pseudomonadati</taxon>
        <taxon>Pseudomonadota</taxon>
        <taxon>Betaproteobacteria</taxon>
        <taxon>Burkholderiales</taxon>
        <taxon>Oxalobacteraceae</taxon>
        <taxon>Glaciimonas</taxon>
    </lineage>
</organism>
<feature type="domain" description="DUF6537" evidence="1">
    <location>
        <begin position="4"/>
        <end position="40"/>
    </location>
</feature>
<proteinExistence type="predicted"/>
<dbReference type="AlphaFoldDB" id="A0A840RZ00"/>
<dbReference type="EMBL" id="JACHHQ010000015">
    <property type="protein sequence ID" value="MBB5202462.1"/>
    <property type="molecule type" value="Genomic_DNA"/>
</dbReference>